<dbReference type="Pfam" id="PF02620">
    <property type="entry name" value="YceD"/>
    <property type="match status" value="1"/>
</dbReference>
<name>A0ABW4U4V4_9SPHN</name>
<comment type="caution">
    <text evidence="1">The sequence shown here is derived from an EMBL/GenBank/DDBJ whole genome shotgun (WGS) entry which is preliminary data.</text>
</comment>
<evidence type="ECO:0000313" key="1">
    <source>
        <dbReference type="EMBL" id="MFD1952301.1"/>
    </source>
</evidence>
<evidence type="ECO:0000313" key="2">
    <source>
        <dbReference type="Proteomes" id="UP001597400"/>
    </source>
</evidence>
<dbReference type="Proteomes" id="UP001597400">
    <property type="component" value="Unassembled WGS sequence"/>
</dbReference>
<gene>
    <name evidence="1" type="ORF">ACFSGX_16120</name>
</gene>
<organism evidence="1 2">
    <name type="scientific">Sphingomonas arantia</name>
    <dbReference type="NCBI Taxonomy" id="1460676"/>
    <lineage>
        <taxon>Bacteria</taxon>
        <taxon>Pseudomonadati</taxon>
        <taxon>Pseudomonadota</taxon>
        <taxon>Alphaproteobacteria</taxon>
        <taxon>Sphingomonadales</taxon>
        <taxon>Sphingomonadaceae</taxon>
        <taxon>Sphingomonas</taxon>
    </lineage>
</organism>
<keyword evidence="2" id="KW-1185">Reference proteome</keyword>
<dbReference type="RefSeq" id="WP_380931350.1">
    <property type="nucleotide sequence ID" value="NZ_JBHUGS010000005.1"/>
</dbReference>
<protein>
    <submittedName>
        <fullName evidence="1">YceD family protein</fullName>
    </submittedName>
</protein>
<proteinExistence type="predicted"/>
<accession>A0ABW4U4V4</accession>
<sequence>MSAPEFSRPVRIDSIGETGKIVTVTATEAECAALARRFDLIGIERLAATVDCRRKGTDVTVTGRLTGVAVQACVATAVPIPATIDQAFALTFVPALSVEGDEMELDAGDLDVVAYDGAAVDLGEAVAETFALALDPFPRSVDAEAVLRAAGVKAEDEVEAEPGAFAGLAALRGKLGG</sequence>
<dbReference type="InterPro" id="IPR003772">
    <property type="entry name" value="YceD"/>
</dbReference>
<dbReference type="EMBL" id="JBHUGS010000005">
    <property type="protein sequence ID" value="MFD1952301.1"/>
    <property type="molecule type" value="Genomic_DNA"/>
</dbReference>
<reference evidence="2" key="1">
    <citation type="journal article" date="2019" name="Int. J. Syst. Evol. Microbiol.">
        <title>The Global Catalogue of Microorganisms (GCM) 10K type strain sequencing project: providing services to taxonomists for standard genome sequencing and annotation.</title>
        <authorList>
            <consortium name="The Broad Institute Genomics Platform"/>
            <consortium name="The Broad Institute Genome Sequencing Center for Infectious Disease"/>
            <person name="Wu L."/>
            <person name="Ma J."/>
        </authorList>
    </citation>
    <scope>NUCLEOTIDE SEQUENCE [LARGE SCALE GENOMIC DNA]</scope>
    <source>
        <strain evidence="2">CGMCC 1.12702</strain>
    </source>
</reference>